<evidence type="ECO:0000313" key="1">
    <source>
        <dbReference type="EMBL" id="KAI9913641.1"/>
    </source>
</evidence>
<organism evidence="1 2">
    <name type="scientific">Peronosclerospora sorghi</name>
    <dbReference type="NCBI Taxonomy" id="230839"/>
    <lineage>
        <taxon>Eukaryota</taxon>
        <taxon>Sar</taxon>
        <taxon>Stramenopiles</taxon>
        <taxon>Oomycota</taxon>
        <taxon>Peronosporomycetes</taxon>
        <taxon>Peronosporales</taxon>
        <taxon>Peronosporaceae</taxon>
        <taxon>Peronosclerospora</taxon>
    </lineage>
</organism>
<reference evidence="1 2" key="1">
    <citation type="journal article" date="2022" name="bioRxiv">
        <title>The genome of the oomycete Peronosclerospora sorghi, a cosmopolitan pathogen of maize and sorghum, is inflated with dispersed pseudogenes.</title>
        <authorList>
            <person name="Fletcher K."/>
            <person name="Martin F."/>
            <person name="Isakeit T."/>
            <person name="Cavanaugh K."/>
            <person name="Magill C."/>
            <person name="Michelmore R."/>
        </authorList>
    </citation>
    <scope>NUCLEOTIDE SEQUENCE [LARGE SCALE GENOMIC DNA]</scope>
    <source>
        <strain evidence="1">P6</strain>
    </source>
</reference>
<dbReference type="Proteomes" id="UP001163321">
    <property type="component" value="Chromosome 4"/>
</dbReference>
<proteinExistence type="predicted"/>
<comment type="caution">
    <text evidence="1">The sequence shown here is derived from an EMBL/GenBank/DDBJ whole genome shotgun (WGS) entry which is preliminary data.</text>
</comment>
<accession>A0ACC0W7G0</accession>
<keyword evidence="2" id="KW-1185">Reference proteome</keyword>
<name>A0ACC0W7G0_9STRA</name>
<dbReference type="EMBL" id="CM047583">
    <property type="protein sequence ID" value="KAI9913641.1"/>
    <property type="molecule type" value="Genomic_DNA"/>
</dbReference>
<evidence type="ECO:0000313" key="2">
    <source>
        <dbReference type="Proteomes" id="UP001163321"/>
    </source>
</evidence>
<protein>
    <submittedName>
        <fullName evidence="1">Uncharacterized protein</fullName>
    </submittedName>
</protein>
<sequence length="174" mass="19798">MASPTDGSDGTDCKQGNFGRVGKDPLTLLEGTSVLERIREETLPEPVNTQDSQQGIQCELYDEYAHAQVDHSGVVDLIRSDNWEQLWDARRSDWDGNSTLAFPATTAAPDTWKKADLTNRWRSECWEAFMTDGKNGKYGTLDRTVFKSWEQKELAVSYRKHKEAVQIVRKSGYY</sequence>
<gene>
    <name evidence="1" type="ORF">PsorP6_004856</name>
</gene>